<sequence length="90" mass="9736">MWRVDVPRLAPEEVDALLHDLCVRLGFCLPPADQAVLRASPPVGVDSFAEAVFRAEGLDASPDGELWRQVRETVARAFEAGSRTGGCGEE</sequence>
<proteinExistence type="predicted"/>
<comment type="caution">
    <text evidence="1">The sequence shown here is derived from an EMBL/GenBank/DDBJ whole genome shotgun (WGS) entry which is preliminary data.</text>
</comment>
<keyword evidence="2" id="KW-1185">Reference proteome</keyword>
<evidence type="ECO:0000313" key="2">
    <source>
        <dbReference type="Proteomes" id="UP000295431"/>
    </source>
</evidence>
<organism evidence="1 2">
    <name type="scientific">Actinomadura bangladeshensis</name>
    <dbReference type="NCBI Taxonomy" id="453573"/>
    <lineage>
        <taxon>Bacteria</taxon>
        <taxon>Bacillati</taxon>
        <taxon>Actinomycetota</taxon>
        <taxon>Actinomycetes</taxon>
        <taxon>Streptosporangiales</taxon>
        <taxon>Thermomonosporaceae</taxon>
        <taxon>Actinomadura</taxon>
    </lineage>
</organism>
<dbReference type="AlphaFoldDB" id="A0A4V2XNG8"/>
<reference evidence="1 2" key="1">
    <citation type="submission" date="2019-03" db="EMBL/GenBank/DDBJ databases">
        <title>Draft genome sequences of novel Actinobacteria.</title>
        <authorList>
            <person name="Sahin N."/>
            <person name="Ay H."/>
            <person name="Saygin H."/>
        </authorList>
    </citation>
    <scope>NUCLEOTIDE SEQUENCE [LARGE SCALE GENOMIC DNA]</scope>
    <source>
        <strain evidence="1 2">DSM 45347</strain>
    </source>
</reference>
<accession>A0A4V2XNG8</accession>
<gene>
    <name evidence="1" type="ORF">E1284_07055</name>
</gene>
<dbReference type="OrthoDB" id="3401424at2"/>
<dbReference type="EMBL" id="SMJW01000022">
    <property type="protein sequence ID" value="TDC18216.1"/>
    <property type="molecule type" value="Genomic_DNA"/>
</dbReference>
<name>A0A4V2XNG8_9ACTN</name>
<protein>
    <submittedName>
        <fullName evidence="1">Uncharacterized protein</fullName>
    </submittedName>
</protein>
<dbReference type="Proteomes" id="UP000295431">
    <property type="component" value="Unassembled WGS sequence"/>
</dbReference>
<evidence type="ECO:0000313" key="1">
    <source>
        <dbReference type="EMBL" id="TDC18216.1"/>
    </source>
</evidence>